<sequence length="319" mass="35509">MGLLYYVSYVAIVAAFAFVTLSLASGLLYVSELIEEYSRIAKTVGQRSIYVIMALHVVFYFTDSLPLLQTLFSLTCHIVYLQNFSSSWPLISLTSLSFLASCALVIADHFIWFFYFARITNEARHVRAHRSKIREAPGFTEIATFFAICVWYTPLFLFLSLSANDNALPTTAAEPSSPTSGSSTHIQPSRISLIRSILSFFSFEGSIPRFRSRPSRKDTSEGLIAPRSPNIPRTHSTPNNNIALSPSLRPMAYPPPPRSPGPRVQELEVPNQPANNSNFSLQEIPPRRRPQPTRQNAGESTGLGISGLRRTPSFMADDN</sequence>
<evidence type="ECO:0000256" key="2">
    <source>
        <dbReference type="ARBA" id="ARBA00008096"/>
    </source>
</evidence>
<feature type="compositionally biased region" description="Polar residues" evidence="6">
    <location>
        <begin position="272"/>
        <end position="281"/>
    </location>
</feature>
<reference evidence="8" key="1">
    <citation type="submission" date="2021-02" db="EMBL/GenBank/DDBJ databases">
        <title>Psilocybe cubensis genome.</title>
        <authorList>
            <person name="Mckernan K.J."/>
            <person name="Crawford S."/>
            <person name="Trippe A."/>
            <person name="Kane L.T."/>
            <person name="Mclaughlin S."/>
        </authorList>
    </citation>
    <scope>NUCLEOTIDE SEQUENCE [LARGE SCALE GENOMIC DNA]</scope>
    <source>
        <strain evidence="8">MGC-MH-2018</strain>
    </source>
</reference>
<dbReference type="GO" id="GO:0005789">
    <property type="term" value="C:endoplasmic reticulum membrane"/>
    <property type="evidence" value="ECO:0007669"/>
    <property type="project" value="TreeGrafter"/>
</dbReference>
<evidence type="ECO:0000313" key="8">
    <source>
        <dbReference type="EMBL" id="KAG5169368.1"/>
    </source>
</evidence>
<dbReference type="GO" id="GO:0006888">
    <property type="term" value="P:endoplasmic reticulum to Golgi vesicle-mediated transport"/>
    <property type="evidence" value="ECO:0007669"/>
    <property type="project" value="InterPro"/>
</dbReference>
<evidence type="ECO:0000256" key="6">
    <source>
        <dbReference type="SAM" id="MobiDB-lite"/>
    </source>
</evidence>
<dbReference type="InterPro" id="IPR007277">
    <property type="entry name" value="Svp26/Tex261"/>
</dbReference>
<evidence type="ECO:0000256" key="7">
    <source>
        <dbReference type="SAM" id="Phobius"/>
    </source>
</evidence>
<dbReference type="GO" id="GO:0097020">
    <property type="term" value="F:COPII receptor activity"/>
    <property type="evidence" value="ECO:0007669"/>
    <property type="project" value="InterPro"/>
</dbReference>
<dbReference type="PANTHER" id="PTHR13144:SF0">
    <property type="entry name" value="PROTEIN TEX261"/>
    <property type="match status" value="1"/>
</dbReference>
<dbReference type="AlphaFoldDB" id="A0A8H8CL31"/>
<name>A0A8H8CL31_PSICU</name>
<dbReference type="PANTHER" id="PTHR13144">
    <property type="entry name" value="TEX261 PROTEIN"/>
    <property type="match status" value="1"/>
</dbReference>
<evidence type="ECO:0008006" key="9">
    <source>
        <dbReference type="Google" id="ProtNLM"/>
    </source>
</evidence>
<dbReference type="EMBL" id="JAFIQS010000005">
    <property type="protein sequence ID" value="KAG5169368.1"/>
    <property type="molecule type" value="Genomic_DNA"/>
</dbReference>
<feature type="transmembrane region" description="Helical" evidence="7">
    <location>
        <begin position="49"/>
        <end position="68"/>
    </location>
</feature>
<dbReference type="Pfam" id="PF04148">
    <property type="entry name" value="Erv26"/>
    <property type="match status" value="1"/>
</dbReference>
<dbReference type="GO" id="GO:0030134">
    <property type="term" value="C:COPII-coated ER to Golgi transport vesicle"/>
    <property type="evidence" value="ECO:0007669"/>
    <property type="project" value="TreeGrafter"/>
</dbReference>
<keyword evidence="4 7" id="KW-1133">Transmembrane helix</keyword>
<evidence type="ECO:0000256" key="3">
    <source>
        <dbReference type="ARBA" id="ARBA00022692"/>
    </source>
</evidence>
<gene>
    <name evidence="8" type="ORF">JR316_005924</name>
</gene>
<evidence type="ECO:0000256" key="5">
    <source>
        <dbReference type="ARBA" id="ARBA00023136"/>
    </source>
</evidence>
<comment type="subcellular location">
    <subcellularLocation>
        <location evidence="1">Membrane</location>
        <topology evidence="1">Multi-pass membrane protein</topology>
    </subcellularLocation>
</comment>
<feature type="transmembrane region" description="Helical" evidence="7">
    <location>
        <begin position="88"/>
        <end position="117"/>
    </location>
</feature>
<feature type="transmembrane region" description="Helical" evidence="7">
    <location>
        <begin position="6"/>
        <end position="29"/>
    </location>
</feature>
<keyword evidence="5 7" id="KW-0472">Membrane</keyword>
<proteinExistence type="inferred from homology"/>
<feature type="region of interest" description="Disordered" evidence="6">
    <location>
        <begin position="210"/>
        <end position="319"/>
    </location>
</feature>
<dbReference type="GO" id="GO:0000139">
    <property type="term" value="C:Golgi membrane"/>
    <property type="evidence" value="ECO:0007669"/>
    <property type="project" value="TreeGrafter"/>
</dbReference>
<keyword evidence="3 7" id="KW-0812">Transmembrane</keyword>
<comment type="similarity">
    <text evidence="2">Belongs to the SVP26 family.</text>
</comment>
<evidence type="ECO:0000256" key="4">
    <source>
        <dbReference type="ARBA" id="ARBA00022989"/>
    </source>
</evidence>
<accession>A0A8H8CL31</accession>
<feature type="compositionally biased region" description="Polar residues" evidence="6">
    <location>
        <begin position="231"/>
        <end position="244"/>
    </location>
</feature>
<organism evidence="8">
    <name type="scientific">Psilocybe cubensis</name>
    <name type="common">Psychedelic mushroom</name>
    <name type="synonym">Stropharia cubensis</name>
    <dbReference type="NCBI Taxonomy" id="181762"/>
    <lineage>
        <taxon>Eukaryota</taxon>
        <taxon>Fungi</taxon>
        <taxon>Dikarya</taxon>
        <taxon>Basidiomycota</taxon>
        <taxon>Agaricomycotina</taxon>
        <taxon>Agaricomycetes</taxon>
        <taxon>Agaricomycetidae</taxon>
        <taxon>Agaricales</taxon>
        <taxon>Agaricineae</taxon>
        <taxon>Strophariaceae</taxon>
        <taxon>Psilocybe</taxon>
    </lineage>
</organism>
<protein>
    <recommendedName>
        <fullName evidence="9">DUF396-domain-containing protein</fullName>
    </recommendedName>
</protein>
<feature type="transmembrane region" description="Helical" evidence="7">
    <location>
        <begin position="138"/>
        <end position="161"/>
    </location>
</feature>
<evidence type="ECO:0000256" key="1">
    <source>
        <dbReference type="ARBA" id="ARBA00004141"/>
    </source>
</evidence>
<comment type="caution">
    <text evidence="8">The sequence shown here is derived from an EMBL/GenBank/DDBJ whole genome shotgun (WGS) entry which is preliminary data.</text>
</comment>